<name>A0A3N0I2Q8_9FIRM</name>
<accession>A0A3N0I2Q8</accession>
<sequence length="60" mass="7341">MRIDRNYMKFAKHHEFYTFEPGKMYMPTKNCPDDLKKAIDEYNSYTFPDQYKKSKARKHG</sequence>
<reference evidence="1 2" key="1">
    <citation type="submission" date="2018-11" db="EMBL/GenBank/DDBJ databases">
        <title>Clostridium sp. nov., a member of the family Erysipelotrichaceae isolated from pig faeces.</title>
        <authorList>
            <person name="Chang Y.-H."/>
        </authorList>
    </citation>
    <scope>NUCLEOTIDE SEQUENCE [LARGE SCALE GENOMIC DNA]</scope>
    <source>
        <strain evidence="1 2">YH-panp20</strain>
    </source>
</reference>
<gene>
    <name evidence="1" type="ORF">EDX97_01620</name>
</gene>
<dbReference type="Proteomes" id="UP000276568">
    <property type="component" value="Unassembled WGS sequence"/>
</dbReference>
<evidence type="ECO:0000313" key="1">
    <source>
        <dbReference type="EMBL" id="RNM31283.1"/>
    </source>
</evidence>
<proteinExistence type="predicted"/>
<keyword evidence="2" id="KW-1185">Reference proteome</keyword>
<comment type="caution">
    <text evidence="1">The sequence shown here is derived from an EMBL/GenBank/DDBJ whole genome shotgun (WGS) entry which is preliminary data.</text>
</comment>
<protein>
    <submittedName>
        <fullName evidence="1">Uncharacterized protein</fullName>
    </submittedName>
</protein>
<dbReference type="EMBL" id="RJQC01000001">
    <property type="protein sequence ID" value="RNM31283.1"/>
    <property type="molecule type" value="Genomic_DNA"/>
</dbReference>
<evidence type="ECO:0000313" key="2">
    <source>
        <dbReference type="Proteomes" id="UP000276568"/>
    </source>
</evidence>
<dbReference type="AlphaFoldDB" id="A0A3N0I2Q8"/>
<organism evidence="1 2">
    <name type="scientific">Absicoccus porci</name>
    <dbReference type="NCBI Taxonomy" id="2486576"/>
    <lineage>
        <taxon>Bacteria</taxon>
        <taxon>Bacillati</taxon>
        <taxon>Bacillota</taxon>
        <taxon>Erysipelotrichia</taxon>
        <taxon>Erysipelotrichales</taxon>
        <taxon>Erysipelotrichaceae</taxon>
        <taxon>Absicoccus</taxon>
    </lineage>
</organism>